<reference evidence="2" key="1">
    <citation type="journal article" date="2021" name="Open Biol.">
        <title>Shared evolutionary footprints suggest mitochondrial oxidative damage underlies multiple complex I losses in fungi.</title>
        <authorList>
            <person name="Schikora-Tamarit M.A."/>
            <person name="Marcet-Houben M."/>
            <person name="Nosek J."/>
            <person name="Gabaldon T."/>
        </authorList>
    </citation>
    <scope>NUCLEOTIDE SEQUENCE</scope>
    <source>
        <strain evidence="2">CBS6341</strain>
    </source>
</reference>
<keyword evidence="3" id="KW-1185">Reference proteome</keyword>
<evidence type="ECO:0000313" key="2">
    <source>
        <dbReference type="EMBL" id="KAH3669195.1"/>
    </source>
</evidence>
<keyword evidence="1" id="KW-0812">Transmembrane</keyword>
<dbReference type="Proteomes" id="UP000769528">
    <property type="component" value="Unassembled WGS sequence"/>
</dbReference>
<proteinExistence type="predicted"/>
<organism evidence="2 3">
    <name type="scientific">Wickerhamomyces mucosus</name>
    <dbReference type="NCBI Taxonomy" id="1378264"/>
    <lineage>
        <taxon>Eukaryota</taxon>
        <taxon>Fungi</taxon>
        <taxon>Dikarya</taxon>
        <taxon>Ascomycota</taxon>
        <taxon>Saccharomycotina</taxon>
        <taxon>Saccharomycetes</taxon>
        <taxon>Phaffomycetales</taxon>
        <taxon>Wickerhamomycetaceae</taxon>
        <taxon>Wickerhamomyces</taxon>
    </lineage>
</organism>
<sequence length="110" mass="12277">MDWLFPHCKNAPDAKNFYFVEPEVMDSQSSVGTQVFDWVNSQKNDIAPLIAWGVAVDQVYLLVDCMHFDYVVADIIVVETVETVAAAAVVVVVVVVAVADVLELTEKRRY</sequence>
<evidence type="ECO:0000256" key="1">
    <source>
        <dbReference type="SAM" id="Phobius"/>
    </source>
</evidence>
<keyword evidence="1" id="KW-1133">Transmembrane helix</keyword>
<accession>A0A9P8PCJ9</accession>
<evidence type="ECO:0000313" key="3">
    <source>
        <dbReference type="Proteomes" id="UP000769528"/>
    </source>
</evidence>
<dbReference type="AlphaFoldDB" id="A0A9P8PCJ9"/>
<comment type="caution">
    <text evidence="2">The sequence shown here is derived from an EMBL/GenBank/DDBJ whole genome shotgun (WGS) entry which is preliminary data.</text>
</comment>
<gene>
    <name evidence="2" type="ORF">WICMUC_005034</name>
</gene>
<reference evidence="2" key="2">
    <citation type="submission" date="2021-01" db="EMBL/GenBank/DDBJ databases">
        <authorList>
            <person name="Schikora-Tamarit M.A."/>
        </authorList>
    </citation>
    <scope>NUCLEOTIDE SEQUENCE</scope>
    <source>
        <strain evidence="2">CBS6341</strain>
    </source>
</reference>
<name>A0A9P8PCJ9_9ASCO</name>
<protein>
    <submittedName>
        <fullName evidence="2">Uncharacterized protein</fullName>
    </submittedName>
</protein>
<feature type="transmembrane region" description="Helical" evidence="1">
    <location>
        <begin position="84"/>
        <end position="102"/>
    </location>
</feature>
<keyword evidence="1" id="KW-0472">Membrane</keyword>
<dbReference type="EMBL" id="JAEUBF010001336">
    <property type="protein sequence ID" value="KAH3669195.1"/>
    <property type="molecule type" value="Genomic_DNA"/>
</dbReference>